<reference evidence="3 4" key="1">
    <citation type="submission" date="2020-05" db="EMBL/GenBank/DDBJ databases">
        <title>Paenibacillus glebae, sp. nov., Paenibacillus humi sp. nov., Paenibacillus pedi sp. nov., Paenibacillus terrestris sp. nov. and Paenibacillus terricola sp. nov., isolated from a forest top soil sample.</title>
        <authorList>
            <person name="Qi S."/>
            <person name="Carlier A."/>
            <person name="Cnockaert M."/>
            <person name="Vandamme P."/>
        </authorList>
    </citation>
    <scope>NUCLEOTIDE SEQUENCE [LARGE SCALE GENOMIC DNA]</scope>
    <source>
        <strain evidence="3 4">LMG 29502</strain>
    </source>
</reference>
<dbReference type="Pfam" id="PF01661">
    <property type="entry name" value="Macro"/>
    <property type="match status" value="1"/>
</dbReference>
<sequence length="160" mass="18042">MTIRLMNGDLLEAEEDILGHQVNCQGVMGSGIAKILRDRYPNLYPEYKKYCEQHTPDELLGHCQLVQTGAKYTANLFGQLNYGKSKTRYTDYAALEQALTILKTEAQAKGLSVALPYNIGCGLANGEWSVVEQMIGKVFADYEVTLYKIYIICTLYFCYL</sequence>
<proteinExistence type="predicted"/>
<dbReference type="PANTHER" id="PTHR12521:SF0">
    <property type="entry name" value="ADP-RIBOSE GLYCOHYDROLASE OARD1"/>
    <property type="match status" value="1"/>
</dbReference>
<organism evidence="3 4">
    <name type="scientific">Paenibacillus tritici</name>
    <dbReference type="NCBI Taxonomy" id="1873425"/>
    <lineage>
        <taxon>Bacteria</taxon>
        <taxon>Bacillati</taxon>
        <taxon>Bacillota</taxon>
        <taxon>Bacilli</taxon>
        <taxon>Bacillales</taxon>
        <taxon>Paenibacillaceae</taxon>
        <taxon>Paenibacillus</taxon>
    </lineage>
</organism>
<dbReference type="InterPro" id="IPR002589">
    <property type="entry name" value="Macro_dom"/>
</dbReference>
<evidence type="ECO:0000256" key="1">
    <source>
        <dbReference type="ARBA" id="ARBA00035885"/>
    </source>
</evidence>
<dbReference type="SMART" id="SM00506">
    <property type="entry name" value="A1pp"/>
    <property type="match status" value="1"/>
</dbReference>
<dbReference type="Gene3D" id="3.40.220.10">
    <property type="entry name" value="Leucine Aminopeptidase, subunit E, domain 1"/>
    <property type="match status" value="1"/>
</dbReference>
<dbReference type="SUPFAM" id="SSF52949">
    <property type="entry name" value="Macro domain-like"/>
    <property type="match status" value="1"/>
</dbReference>
<evidence type="ECO:0000259" key="2">
    <source>
        <dbReference type="PROSITE" id="PS51154"/>
    </source>
</evidence>
<comment type="catalytic activity">
    <reaction evidence="1">
        <text>an N-(ADP-alpha-D-ribosyl)-thymidine in DNA + H2O = a thymidine in DNA + ADP-D-ribose</text>
        <dbReference type="Rhea" id="RHEA:71655"/>
        <dbReference type="Rhea" id="RHEA-COMP:13556"/>
        <dbReference type="Rhea" id="RHEA-COMP:18051"/>
        <dbReference type="ChEBI" id="CHEBI:15377"/>
        <dbReference type="ChEBI" id="CHEBI:57967"/>
        <dbReference type="ChEBI" id="CHEBI:137386"/>
        <dbReference type="ChEBI" id="CHEBI:191199"/>
    </reaction>
    <physiologicalReaction direction="left-to-right" evidence="1">
        <dbReference type="Rhea" id="RHEA:71656"/>
    </physiologicalReaction>
</comment>
<keyword evidence="4" id="KW-1185">Reference proteome</keyword>
<comment type="caution">
    <text evidence="3">The sequence shown here is derived from an EMBL/GenBank/DDBJ whole genome shotgun (WGS) entry which is preliminary data.</text>
</comment>
<accession>A0ABX2DII8</accession>
<dbReference type="EMBL" id="JABMKX010000002">
    <property type="protein sequence ID" value="NQX44392.1"/>
    <property type="molecule type" value="Genomic_DNA"/>
</dbReference>
<gene>
    <name evidence="3" type="ORF">HQN87_03520</name>
</gene>
<dbReference type="PROSITE" id="PS51154">
    <property type="entry name" value="MACRO"/>
    <property type="match status" value="1"/>
</dbReference>
<protein>
    <submittedName>
        <fullName evidence="3">Macro domain-containing protein</fullName>
    </submittedName>
</protein>
<dbReference type="InterPro" id="IPR043472">
    <property type="entry name" value="Macro_dom-like"/>
</dbReference>
<feature type="domain" description="Macro" evidence="2">
    <location>
        <begin position="1"/>
        <end position="160"/>
    </location>
</feature>
<dbReference type="Proteomes" id="UP000711047">
    <property type="component" value="Unassembled WGS sequence"/>
</dbReference>
<dbReference type="PANTHER" id="PTHR12521">
    <property type="entry name" value="PROTEIN C6ORF130"/>
    <property type="match status" value="1"/>
</dbReference>
<dbReference type="InterPro" id="IPR050892">
    <property type="entry name" value="ADP-ribose_metab_enzymes"/>
</dbReference>
<dbReference type="RefSeq" id="WP_173127904.1">
    <property type="nucleotide sequence ID" value="NZ_JABMKX010000002.1"/>
</dbReference>
<evidence type="ECO:0000313" key="4">
    <source>
        <dbReference type="Proteomes" id="UP000711047"/>
    </source>
</evidence>
<name>A0ABX2DII8_9BACL</name>
<evidence type="ECO:0000313" key="3">
    <source>
        <dbReference type="EMBL" id="NQX44392.1"/>
    </source>
</evidence>